<dbReference type="EMBL" id="JACHGH010000003">
    <property type="protein sequence ID" value="MBB6452668.1"/>
    <property type="molecule type" value="Genomic_DNA"/>
</dbReference>
<evidence type="ECO:0008006" key="3">
    <source>
        <dbReference type="Google" id="ProtNLM"/>
    </source>
</evidence>
<dbReference type="AlphaFoldDB" id="A0A841Q359"/>
<keyword evidence="2" id="KW-1185">Reference proteome</keyword>
<accession>A0A841Q359</accession>
<evidence type="ECO:0000313" key="1">
    <source>
        <dbReference type="EMBL" id="MBB6452668.1"/>
    </source>
</evidence>
<sequence length="279" mass="32512">MNIRNIGRYCKVDKNGYILKEANFKHVTKEFAPLIEEVTKTYHSHIGNNLHSLYIRGSIPRGLGIEGVADLDTIAITKQNPEHLSLEWVEDAEDRINFKFDYINGVELSFYHIEEVLEKTSFSIIPFMIKTHSLCIYGEDIANQLPKYKADYTLANEHLIRLSGQLQRAKDDLKDNDDAEDILDCCVWIMKIIVRAGLALVLTKENLYTRDLYPAYSLFSKYYPEKEPDMRQALQFAIAPTTDTEILLHFLQLFGKWLKKESDVWLQKYNPNKEFKLRL</sequence>
<dbReference type="Proteomes" id="UP000581688">
    <property type="component" value="Unassembled WGS sequence"/>
</dbReference>
<gene>
    <name evidence="1" type="ORF">HNQ94_001114</name>
</gene>
<comment type="caution">
    <text evidence="1">The sequence shown here is derived from an EMBL/GenBank/DDBJ whole genome shotgun (WGS) entry which is preliminary data.</text>
</comment>
<proteinExistence type="predicted"/>
<organism evidence="1 2">
    <name type="scientific">Salirhabdus euzebyi</name>
    <dbReference type="NCBI Taxonomy" id="394506"/>
    <lineage>
        <taxon>Bacteria</taxon>
        <taxon>Bacillati</taxon>
        <taxon>Bacillota</taxon>
        <taxon>Bacilli</taxon>
        <taxon>Bacillales</taxon>
        <taxon>Bacillaceae</taxon>
        <taxon>Salirhabdus</taxon>
    </lineage>
</organism>
<reference evidence="1 2" key="1">
    <citation type="submission" date="2020-08" db="EMBL/GenBank/DDBJ databases">
        <title>Genomic Encyclopedia of Type Strains, Phase IV (KMG-IV): sequencing the most valuable type-strain genomes for metagenomic binning, comparative biology and taxonomic classification.</title>
        <authorList>
            <person name="Goeker M."/>
        </authorList>
    </citation>
    <scope>NUCLEOTIDE SEQUENCE [LARGE SCALE GENOMIC DNA]</scope>
    <source>
        <strain evidence="1 2">DSM 19612</strain>
    </source>
</reference>
<evidence type="ECO:0000313" key="2">
    <source>
        <dbReference type="Proteomes" id="UP000581688"/>
    </source>
</evidence>
<protein>
    <recommendedName>
        <fullName evidence="3">Nucleotidyltransferase</fullName>
    </recommendedName>
</protein>
<name>A0A841Q359_9BACI</name>